<feature type="binding site" evidence="6">
    <location>
        <position position="504"/>
    </location>
    <ligand>
        <name>Zn(2+)</name>
        <dbReference type="ChEBI" id="CHEBI:29105"/>
    </ligand>
</feature>
<dbReference type="Proteomes" id="UP000664277">
    <property type="component" value="Unassembled WGS sequence"/>
</dbReference>
<comment type="subcellular location">
    <subcellularLocation>
        <location evidence="6">Cell membrane</location>
        <topology evidence="6">Peripheral membrane protein</topology>
    </subcellularLocation>
</comment>
<comment type="caution">
    <text evidence="7">The sequence shown here is derived from an EMBL/GenBank/DDBJ whole genome shotgun (WGS) entry which is preliminary data.</text>
</comment>
<keyword evidence="3 6" id="KW-0479">Metal-binding</keyword>
<dbReference type="PANTHER" id="PTHR38344:SF1">
    <property type="entry name" value="INORGANIC CARBON TRANSPORTER SUBUNIT DABA-RELATED"/>
    <property type="match status" value="1"/>
</dbReference>
<evidence type="ECO:0000313" key="7">
    <source>
        <dbReference type="EMBL" id="MBN8658719.1"/>
    </source>
</evidence>
<feature type="binding site" evidence="6">
    <location>
        <position position="772"/>
    </location>
    <ligand>
        <name>Zn(2+)</name>
        <dbReference type="ChEBI" id="CHEBI:29105"/>
    </ligand>
</feature>
<organism evidence="7 8">
    <name type="scientific">Candidatus Obscuribacter phosphatis</name>
    <dbReference type="NCBI Taxonomy" id="1906157"/>
    <lineage>
        <taxon>Bacteria</taxon>
        <taxon>Bacillati</taxon>
        <taxon>Candidatus Melainabacteria</taxon>
        <taxon>Candidatus Obscuribacterales</taxon>
        <taxon>Candidatus Obscuribacteraceae</taxon>
        <taxon>Candidatus Obscuribacter</taxon>
    </lineage>
</organism>
<evidence type="ECO:0000256" key="2">
    <source>
        <dbReference type="ARBA" id="ARBA00022475"/>
    </source>
</evidence>
<dbReference type="GO" id="GO:0005886">
    <property type="term" value="C:plasma membrane"/>
    <property type="evidence" value="ECO:0007669"/>
    <property type="project" value="UniProtKB-SubCell"/>
</dbReference>
<dbReference type="AlphaFoldDB" id="A0A8J7TJX4"/>
<reference evidence="7" key="1">
    <citation type="submission" date="2021-02" db="EMBL/GenBank/DDBJ databases">
        <title>Genome-Resolved Metagenomics of a Microbial Community Performing Photosynthetic Biological Nutrient Removal.</title>
        <authorList>
            <person name="Mcdaniel E.A."/>
        </authorList>
    </citation>
    <scope>NUCLEOTIDE SEQUENCE</scope>
    <source>
        <strain evidence="7">UWPOB_OBS1</strain>
    </source>
</reference>
<dbReference type="InterPro" id="IPR018752">
    <property type="entry name" value="DabA"/>
</dbReference>
<sequence>MLDKSVKYSDSRLLEVRLQVGIASEILAQYWPIKNFVHHNPLHEMEYLHFEEAVKEAQRLLGGNAYLGSETYRQFYGQGLISLEHIDSVLAPISAGAVVQLSGRTVAKADVLKAHLLQGLSLASLDNILQLVEHSKQRDTILLLAEHLASALKPSDAEADARKCVEDDIQSLTKNMTLSDWCDRTFSTNITQFINNELTKWCGAFVDEGQSVWHLPERKKTLYGTWKSLSLISPCPDECKRENWISTLRALPDSPEDCILKIIEELGISDSARNDYFGLHLGSLPGWAAFLKYRASNPEYPWQKEYPADLTQYLAIRLTLEYCLVNQVCLANLNTGASHSAITNFMSSNPLVYFMLRQRAAGKLNVDLSRKIDRLSLSSGRAIFENLKTIAENYLKNEGETYSKKTRQQKAFQLLELARCLDIPPQELLASDPASLVEALDWLEDFPEEQHGIVWLKAMEADYQNKLVEQLAEAIRIRRESDGADADLEPHQVRPQSQSIFCIDVRSEPFRRHLESVGRNETLGFAGFFICFIGFQSIDSKHETAQFPVIMKARNMVREVPRTYEHHRVERSRAGAALLKDTRALLHNLKEHFITPFVTVEALGWFYSLPFLFKTLAAVSYRDTSARFRKLIEPPVATTLTIDKLSQVEATEMAIRNQLTVIRTALREHFSFFRGSVQTELLEAFRQAAMDEEKPLDQLQEMLPQVSVEKLKAFLLILREEYKIIPRRLSWQLDRITRTGFTIEEQVYTVETALRMMGLTSNFARLIMVCGHGSTSDNNPFESALDCGACGGNEGKANARTFAAMANKIQVREILAKRGIEIPADTYFIPAQINTTTDRVDLLDLEDAPTTHRLDIARLYDDLEHASMLTSAERCTQFPELTEKLSPQMASKHVLKRSADWSQVRPEWGLSGNASFIIARRETTNSISLEGRAFLHSYDYLTDPGGKLLEVIMTAPQVVTQWINMEHYFSGVDNQLYGAGSKVYHNVVGNIGVMAGSSSDLRTGLPWQTVAKGDSLYHQPLRLTTVIEAPTTLLDQIISRHEVLKRFYHGEWVYLIALDRESGRFYKYSANGQWQLIEKVKSAPEREEVPNS</sequence>
<accession>A0A8J7TJX4</accession>
<comment type="cofactor">
    <cofactor evidence="6">
        <name>Zn(2+)</name>
        <dbReference type="ChEBI" id="CHEBI:29105"/>
    </cofactor>
</comment>
<dbReference type="Pfam" id="PF10070">
    <property type="entry name" value="DabA"/>
    <property type="match status" value="1"/>
</dbReference>
<evidence type="ECO:0000256" key="1">
    <source>
        <dbReference type="ARBA" id="ARBA00022448"/>
    </source>
</evidence>
<comment type="subunit">
    <text evidence="6">Forms a complex with DabB.</text>
</comment>
<dbReference type="EMBL" id="JAFLCK010000001">
    <property type="protein sequence ID" value="MBN8658719.1"/>
    <property type="molecule type" value="Genomic_DNA"/>
</dbReference>
<feature type="binding site" evidence="6">
    <location>
        <position position="787"/>
    </location>
    <ligand>
        <name>Zn(2+)</name>
        <dbReference type="ChEBI" id="CHEBI:29105"/>
    </ligand>
</feature>
<comment type="similarity">
    <text evidence="6">Belongs to the inorganic carbon transporter (TC 9.A.2) DabA family.</text>
</comment>
<evidence type="ECO:0000313" key="8">
    <source>
        <dbReference type="Proteomes" id="UP000664277"/>
    </source>
</evidence>
<dbReference type="PANTHER" id="PTHR38344">
    <property type="entry name" value="UPF0753 PROTEIN AQ_863"/>
    <property type="match status" value="1"/>
</dbReference>
<name>A0A8J7TJX4_9BACT</name>
<protein>
    <recommendedName>
        <fullName evidence="6">Probable inorganic carbon transporter subunit DabA</fullName>
    </recommendedName>
</protein>
<proteinExistence type="inferred from homology"/>
<keyword evidence="2 6" id="KW-1003">Cell membrane</keyword>
<dbReference type="GO" id="GO:0008270">
    <property type="term" value="F:zinc ion binding"/>
    <property type="evidence" value="ECO:0007669"/>
    <property type="project" value="UniProtKB-UniRule"/>
</dbReference>
<keyword evidence="5 6" id="KW-0472">Membrane</keyword>
<comment type="function">
    <text evidence="6">Part of an energy-coupled inorganic carbon pump.</text>
</comment>
<keyword evidence="4 6" id="KW-0862">Zinc</keyword>
<evidence type="ECO:0000256" key="3">
    <source>
        <dbReference type="ARBA" id="ARBA00022723"/>
    </source>
</evidence>
<keyword evidence="1 6" id="KW-0813">Transport</keyword>
<dbReference type="HAMAP" id="MF_01871">
    <property type="entry name" value="DabA"/>
    <property type="match status" value="1"/>
</dbReference>
<evidence type="ECO:0000256" key="6">
    <source>
        <dbReference type="HAMAP-Rule" id="MF_01871"/>
    </source>
</evidence>
<feature type="binding site" evidence="6">
    <location>
        <position position="502"/>
    </location>
    <ligand>
        <name>Zn(2+)</name>
        <dbReference type="ChEBI" id="CHEBI:29105"/>
    </ligand>
</feature>
<gene>
    <name evidence="6" type="primary">dabA</name>
    <name evidence="7" type="ORF">J0M35_00015</name>
</gene>
<evidence type="ECO:0000256" key="4">
    <source>
        <dbReference type="ARBA" id="ARBA00022833"/>
    </source>
</evidence>
<evidence type="ECO:0000256" key="5">
    <source>
        <dbReference type="ARBA" id="ARBA00023136"/>
    </source>
</evidence>